<gene>
    <name evidence="5 7" type="primary">hrcA</name>
    <name evidence="7" type="ORF">JCM16776_0403</name>
</gene>
<dbReference type="NCBIfam" id="TIGR00331">
    <property type="entry name" value="hrcA"/>
    <property type="match status" value="1"/>
</dbReference>
<keyword evidence="2 5" id="KW-0805">Transcription regulation</keyword>
<comment type="similarity">
    <text evidence="5">Belongs to the HrcA family.</text>
</comment>
<dbReference type="KEGG" id="lsz:JCM16776_0403"/>
<dbReference type="Pfam" id="PF01628">
    <property type="entry name" value="HrcA"/>
    <property type="match status" value="1"/>
</dbReference>
<dbReference type="STRING" id="1122172.GCA_000373045_01216"/>
<dbReference type="SUPFAM" id="SSF46785">
    <property type="entry name" value="Winged helix' DNA-binding domain"/>
    <property type="match status" value="1"/>
</dbReference>
<dbReference type="SUPFAM" id="SSF55781">
    <property type="entry name" value="GAF domain-like"/>
    <property type="match status" value="1"/>
</dbReference>
<dbReference type="GO" id="GO:0045892">
    <property type="term" value="P:negative regulation of DNA-templated transcription"/>
    <property type="evidence" value="ECO:0007669"/>
    <property type="project" value="UniProtKB-UniRule"/>
</dbReference>
<feature type="domain" description="Heat-inducible transcription repressor HrcA C-terminal" evidence="6">
    <location>
        <begin position="105"/>
        <end position="317"/>
    </location>
</feature>
<dbReference type="InterPro" id="IPR036388">
    <property type="entry name" value="WH-like_DNA-bd_sf"/>
</dbReference>
<evidence type="ECO:0000313" key="7">
    <source>
        <dbReference type="EMBL" id="BBM40189.1"/>
    </source>
</evidence>
<evidence type="ECO:0000313" key="8">
    <source>
        <dbReference type="Proteomes" id="UP000322617"/>
    </source>
</evidence>
<comment type="function">
    <text evidence="5">Negative regulator of class I heat shock genes (grpE-dnaK-dnaJ and groELS operons). Prevents heat-shock induction of these operons.</text>
</comment>
<dbReference type="RefSeq" id="WP_018450845.1">
    <property type="nucleotide sequence ID" value="NZ_AP019827.1"/>
</dbReference>
<keyword evidence="1 5" id="KW-0678">Repressor</keyword>
<dbReference type="Gene3D" id="3.30.450.40">
    <property type="match status" value="1"/>
</dbReference>
<protein>
    <recommendedName>
        <fullName evidence="5">Heat-inducible transcription repressor HrcA</fullName>
    </recommendedName>
</protein>
<name>A0A510JLI9_9FUSO</name>
<dbReference type="InterPro" id="IPR029016">
    <property type="entry name" value="GAF-like_dom_sf"/>
</dbReference>
<dbReference type="Proteomes" id="UP000322617">
    <property type="component" value="Chromosome"/>
</dbReference>
<dbReference type="PANTHER" id="PTHR34824:SF1">
    <property type="entry name" value="HEAT-INDUCIBLE TRANSCRIPTION REPRESSOR HRCA"/>
    <property type="match status" value="1"/>
</dbReference>
<organism evidence="7 8">
    <name type="scientific">Leptotrichia shahii</name>
    <dbReference type="NCBI Taxonomy" id="157691"/>
    <lineage>
        <taxon>Bacteria</taxon>
        <taxon>Fusobacteriati</taxon>
        <taxon>Fusobacteriota</taxon>
        <taxon>Fusobacteriia</taxon>
        <taxon>Fusobacteriales</taxon>
        <taxon>Leptotrichiaceae</taxon>
        <taxon>Leptotrichia</taxon>
    </lineage>
</organism>
<evidence type="ECO:0000256" key="3">
    <source>
        <dbReference type="ARBA" id="ARBA00023016"/>
    </source>
</evidence>
<dbReference type="Gene3D" id="3.30.390.60">
    <property type="entry name" value="Heat-inducible transcription repressor hrca homolog, domain 3"/>
    <property type="match status" value="1"/>
</dbReference>
<dbReference type="PANTHER" id="PTHR34824">
    <property type="entry name" value="HEAT-INDUCIBLE TRANSCRIPTION REPRESSOR HRCA"/>
    <property type="match status" value="1"/>
</dbReference>
<sequence length="349" mass="39669">MNDREQLILKAIIKHYLEFGESVGSRTLEKKYNIGVSSATIRNTMADLEDKGLIVKTHTSSGRIPTSEGYKLYVDELLKIRDISQEEKAKVMQAYNKRMNQIDVIFEETSRLLSKISQYAGVVLEPAFTQEGVRKVKLVHINDTTVLAVVIMNSSLTKNLNIFLENPVTENEVEKINDFLNEKITNSQYFTLSDLKDFFTNTNLFSQSDFQGNGISDEGKLFFEGGTNLIENNTSDIMNIINRVKLFNNPNDLRNVFSQFLQMEEFQDGEVNVIFGEDLKIAGLEDFSFVFSVYTLNNAKGIIGVIGPKRMEYSKTVGLVEYVAEEVNQLLNQKINKKESGVFKCLRKI</sequence>
<dbReference type="OrthoDB" id="9783139at2"/>
<evidence type="ECO:0000259" key="6">
    <source>
        <dbReference type="Pfam" id="PF01628"/>
    </source>
</evidence>
<dbReference type="HAMAP" id="MF_00081">
    <property type="entry name" value="HrcA"/>
    <property type="match status" value="1"/>
</dbReference>
<evidence type="ECO:0000256" key="1">
    <source>
        <dbReference type="ARBA" id="ARBA00022491"/>
    </source>
</evidence>
<evidence type="ECO:0000256" key="4">
    <source>
        <dbReference type="ARBA" id="ARBA00023163"/>
    </source>
</evidence>
<dbReference type="PIRSF" id="PIRSF005485">
    <property type="entry name" value="HrcA"/>
    <property type="match status" value="1"/>
</dbReference>
<dbReference type="Gene3D" id="1.10.10.10">
    <property type="entry name" value="Winged helix-like DNA-binding domain superfamily/Winged helix DNA-binding domain"/>
    <property type="match status" value="1"/>
</dbReference>
<dbReference type="GO" id="GO:0003677">
    <property type="term" value="F:DNA binding"/>
    <property type="evidence" value="ECO:0007669"/>
    <property type="project" value="InterPro"/>
</dbReference>
<dbReference type="InterPro" id="IPR023120">
    <property type="entry name" value="WHTH_transcript_rep_HrcA_IDD"/>
</dbReference>
<keyword evidence="4 5" id="KW-0804">Transcription</keyword>
<dbReference type="EMBL" id="AP019827">
    <property type="protein sequence ID" value="BBM40189.1"/>
    <property type="molecule type" value="Genomic_DNA"/>
</dbReference>
<keyword evidence="8" id="KW-1185">Reference proteome</keyword>
<evidence type="ECO:0000256" key="2">
    <source>
        <dbReference type="ARBA" id="ARBA00023015"/>
    </source>
</evidence>
<proteinExistence type="inferred from homology"/>
<dbReference type="InterPro" id="IPR036390">
    <property type="entry name" value="WH_DNA-bd_sf"/>
</dbReference>
<dbReference type="AlphaFoldDB" id="A0A510JLI9"/>
<reference evidence="7 8" key="1">
    <citation type="submission" date="2019-07" db="EMBL/GenBank/DDBJ databases">
        <title>Complete Genome Sequence of Leptotrichia shahii Strain JCM 16776.</title>
        <authorList>
            <person name="Watanabe S."/>
            <person name="Cui L."/>
        </authorList>
    </citation>
    <scope>NUCLEOTIDE SEQUENCE [LARGE SCALE GENOMIC DNA]</scope>
    <source>
        <strain evidence="7 8">JCM16776</strain>
    </source>
</reference>
<accession>A0A510JLI9</accession>
<evidence type="ECO:0000256" key="5">
    <source>
        <dbReference type="HAMAP-Rule" id="MF_00081"/>
    </source>
</evidence>
<dbReference type="InterPro" id="IPR021153">
    <property type="entry name" value="HrcA_C"/>
</dbReference>
<dbReference type="InterPro" id="IPR002571">
    <property type="entry name" value="HrcA"/>
</dbReference>
<keyword evidence="3 5" id="KW-0346">Stress response</keyword>